<dbReference type="AlphaFoldDB" id="A0A0B5EYS1"/>
<organism evidence="2 3">
    <name type="scientific">Streptomyces albus (strain ATCC 21838 / DSM 41398 / FERM P-419 / JCM 4703 / NBRC 107858)</name>
    <dbReference type="NCBI Taxonomy" id="1081613"/>
    <lineage>
        <taxon>Bacteria</taxon>
        <taxon>Bacillati</taxon>
        <taxon>Actinomycetota</taxon>
        <taxon>Actinomycetes</taxon>
        <taxon>Kitasatosporales</taxon>
        <taxon>Streptomycetaceae</taxon>
        <taxon>Streptomyces</taxon>
    </lineage>
</organism>
<gene>
    <name evidence="2" type="ORF">SLNWT_6538</name>
</gene>
<dbReference type="EMBL" id="CP010519">
    <property type="protein sequence ID" value="AJE86914.1"/>
    <property type="molecule type" value="Genomic_DNA"/>
</dbReference>
<name>A0A0B5EYS1_STRA4</name>
<feature type="region of interest" description="Disordered" evidence="1">
    <location>
        <begin position="1"/>
        <end position="21"/>
    </location>
</feature>
<keyword evidence="3" id="KW-1185">Reference proteome</keyword>
<sequence>MLGRTGGPAPRHGVGTHHRSGVGVEEVGTFLTVSAHAVPLTRPSGARYPGVRPLS</sequence>
<feature type="region of interest" description="Disordered" evidence="1">
    <location>
        <begin position="36"/>
        <end position="55"/>
    </location>
</feature>
<evidence type="ECO:0000313" key="3">
    <source>
        <dbReference type="Proteomes" id="UP000031523"/>
    </source>
</evidence>
<proteinExistence type="predicted"/>
<accession>A0A0B5EYS1</accession>
<evidence type="ECO:0000256" key="1">
    <source>
        <dbReference type="SAM" id="MobiDB-lite"/>
    </source>
</evidence>
<dbReference type="Proteomes" id="UP000031523">
    <property type="component" value="Chromosome"/>
</dbReference>
<reference evidence="2 3" key="1">
    <citation type="submission" date="2015-01" db="EMBL/GenBank/DDBJ databases">
        <title>Enhanced salinomycin production by adjusting the supply of polyketide extender units in Streptomyce albus DSM 41398.</title>
        <authorList>
            <person name="Lu C."/>
        </authorList>
    </citation>
    <scope>NUCLEOTIDE SEQUENCE [LARGE SCALE GENOMIC DNA]</scope>
    <source>
        <strain evidence="3">ATCC 21838 / DSM 41398 / FERM P-419 / JCM 4703 / NBRC 107858</strain>
    </source>
</reference>
<protein>
    <submittedName>
        <fullName evidence="2">Uncharacterized protein</fullName>
    </submittedName>
</protein>
<evidence type="ECO:0000313" key="2">
    <source>
        <dbReference type="EMBL" id="AJE86914.1"/>
    </source>
</evidence>
<dbReference type="KEGG" id="sals:SLNWT_6538"/>